<keyword evidence="2" id="KW-0488">Methylation</keyword>
<dbReference type="GO" id="GO:0007165">
    <property type="term" value="P:signal transduction"/>
    <property type="evidence" value="ECO:0007669"/>
    <property type="project" value="UniProtKB-KW"/>
</dbReference>
<dbReference type="PANTHER" id="PTHR43531:SF14">
    <property type="entry name" value="METHYL-ACCEPTING CHEMOTAXIS PROTEIN I-RELATED"/>
    <property type="match status" value="1"/>
</dbReference>
<dbReference type="PROSITE" id="PS50885">
    <property type="entry name" value="HAMP"/>
    <property type="match status" value="1"/>
</dbReference>
<comment type="caution">
    <text evidence="8">The sequence shown here is derived from an EMBL/GenBank/DDBJ whole genome shotgun (WGS) entry which is preliminary data.</text>
</comment>
<dbReference type="PROSITE" id="PS50111">
    <property type="entry name" value="CHEMOTAXIS_TRANSDUC_2"/>
    <property type="match status" value="1"/>
</dbReference>
<comment type="subcellular location">
    <subcellularLocation>
        <location evidence="1">Membrane</location>
    </subcellularLocation>
</comment>
<dbReference type="PRINTS" id="PR00260">
    <property type="entry name" value="CHEMTRNSDUCR"/>
</dbReference>
<evidence type="ECO:0000256" key="5">
    <source>
        <dbReference type="SAM" id="Phobius"/>
    </source>
</evidence>
<dbReference type="CDD" id="cd11386">
    <property type="entry name" value="MCP_signal"/>
    <property type="match status" value="1"/>
</dbReference>
<protein>
    <submittedName>
        <fullName evidence="8">HAMP domain-containing protein</fullName>
    </submittedName>
</protein>
<dbReference type="InterPro" id="IPR004089">
    <property type="entry name" value="MCPsignal_dom"/>
</dbReference>
<dbReference type="Proteomes" id="UP000479335">
    <property type="component" value="Unassembled WGS sequence"/>
</dbReference>
<comment type="similarity">
    <text evidence="3">Belongs to the methyl-accepting chemotaxis (MCP) protein family.</text>
</comment>
<evidence type="ECO:0000259" key="7">
    <source>
        <dbReference type="PROSITE" id="PS50885"/>
    </source>
</evidence>
<keyword evidence="5" id="KW-0472">Membrane</keyword>
<evidence type="ECO:0000256" key="3">
    <source>
        <dbReference type="ARBA" id="ARBA00029447"/>
    </source>
</evidence>
<sequence>MRAIFLLNSLSLWQKFTILGSIAVLVASIPASLYMSLTNDAIEGALKEQDGIQPMALMFRTIQLTQQHRGLAALAAGGSTAAADQRSTKQTEASLAYRRMEEVINAIGNSALKNRWMQAHGDWVALGNQITAGKYTVAQSYSAHTDLVRKLLDANDLLADTFGLQLDSRPQNYQLIQTMFYNLPYLTEESGKARAMGVGLLNRKTATAEEREALGGILSRAREQLRRTASSFSKAASYDQALTASLETPWNKASEQLEQLLALAEKRIVRAPELDFSAGGYLLQATAAIDAQFAFNTAGTKQLTRVLQEEVDNLRVSRLYMLAAMGFLAGLAVLVTWLIARSVCGPLTEAVQVALRISRGDLTSEFSVAGKSETAQLMAALRDMNTGLITIVTNVRGSVDTIGAACGDILIGNNDLSARTENQASNLQQTAASMEQVTGNVKQNAQSARRAGDLVGNTADLVSKTGSVFHQVVTTMAEIDEASRRVAEITAVIDSIAFQTNILALNAAVEAARAGEQGRGFAVVASEVRVLAHRSAAAAKEIKQLISNSVRKVETGNTYAEEASKAMNDVLGSVKNINTIMTDIVRVTEEQSAGIEQINLAISQIDEMTQQNAALVEESAAASESLKEQAGSLANAVSVFALS</sequence>
<reference evidence="8 9" key="1">
    <citation type="submission" date="2019-12" db="EMBL/GenBank/DDBJ databases">
        <title>Novel species isolated from a subtropical stream in China.</title>
        <authorList>
            <person name="Lu H."/>
        </authorList>
    </citation>
    <scope>NUCLEOTIDE SEQUENCE [LARGE SCALE GENOMIC DNA]</scope>
    <source>
        <strain evidence="8 9">FT135W</strain>
    </source>
</reference>
<dbReference type="SUPFAM" id="SSF58104">
    <property type="entry name" value="Methyl-accepting chemotaxis protein (MCP) signaling domain"/>
    <property type="match status" value="1"/>
</dbReference>
<dbReference type="SMART" id="SM00283">
    <property type="entry name" value="MA"/>
    <property type="match status" value="1"/>
</dbReference>
<dbReference type="EMBL" id="WWCN01000004">
    <property type="protein sequence ID" value="MYM22660.1"/>
    <property type="molecule type" value="Genomic_DNA"/>
</dbReference>
<dbReference type="InterPro" id="IPR051310">
    <property type="entry name" value="MCP_chemotaxis"/>
</dbReference>
<dbReference type="InterPro" id="IPR003660">
    <property type="entry name" value="HAMP_dom"/>
</dbReference>
<evidence type="ECO:0000256" key="1">
    <source>
        <dbReference type="ARBA" id="ARBA00004370"/>
    </source>
</evidence>
<keyword evidence="4" id="KW-0807">Transducer</keyword>
<dbReference type="CDD" id="cd06225">
    <property type="entry name" value="HAMP"/>
    <property type="match status" value="1"/>
</dbReference>
<evidence type="ECO:0000256" key="2">
    <source>
        <dbReference type="ARBA" id="ARBA00022481"/>
    </source>
</evidence>
<feature type="domain" description="HAMP" evidence="7">
    <location>
        <begin position="341"/>
        <end position="393"/>
    </location>
</feature>
<name>A0A6L8K5Z1_9BURK</name>
<evidence type="ECO:0000313" key="9">
    <source>
        <dbReference type="Proteomes" id="UP000479335"/>
    </source>
</evidence>
<keyword evidence="5" id="KW-1133">Transmembrane helix</keyword>
<evidence type="ECO:0000313" key="8">
    <source>
        <dbReference type="EMBL" id="MYM22660.1"/>
    </source>
</evidence>
<dbReference type="GO" id="GO:0004888">
    <property type="term" value="F:transmembrane signaling receptor activity"/>
    <property type="evidence" value="ECO:0007669"/>
    <property type="project" value="InterPro"/>
</dbReference>
<dbReference type="GO" id="GO:0006935">
    <property type="term" value="P:chemotaxis"/>
    <property type="evidence" value="ECO:0007669"/>
    <property type="project" value="InterPro"/>
</dbReference>
<dbReference type="FunFam" id="1.10.287.950:FF:000001">
    <property type="entry name" value="Methyl-accepting chemotaxis sensory transducer"/>
    <property type="match status" value="1"/>
</dbReference>
<feature type="transmembrane region" description="Helical" evidence="5">
    <location>
        <begin position="16"/>
        <end position="37"/>
    </location>
</feature>
<dbReference type="RefSeq" id="WP_161006157.1">
    <property type="nucleotide sequence ID" value="NZ_WWCN01000004.1"/>
</dbReference>
<dbReference type="AlphaFoldDB" id="A0A6L8K5Z1"/>
<feature type="domain" description="Methyl-accepting transducer" evidence="6">
    <location>
        <begin position="398"/>
        <end position="627"/>
    </location>
</feature>
<evidence type="ECO:0000256" key="4">
    <source>
        <dbReference type="PROSITE-ProRule" id="PRU00284"/>
    </source>
</evidence>
<keyword evidence="5" id="KW-0812">Transmembrane</keyword>
<proteinExistence type="inferred from homology"/>
<dbReference type="PANTHER" id="PTHR43531">
    <property type="entry name" value="PROTEIN ICFG"/>
    <property type="match status" value="1"/>
</dbReference>
<dbReference type="GO" id="GO:0005886">
    <property type="term" value="C:plasma membrane"/>
    <property type="evidence" value="ECO:0007669"/>
    <property type="project" value="TreeGrafter"/>
</dbReference>
<dbReference type="SMART" id="SM00304">
    <property type="entry name" value="HAMP"/>
    <property type="match status" value="1"/>
</dbReference>
<dbReference type="Pfam" id="PF00015">
    <property type="entry name" value="MCPsignal"/>
    <property type="match status" value="1"/>
</dbReference>
<dbReference type="InterPro" id="IPR004090">
    <property type="entry name" value="Chemotax_Me-accpt_rcpt"/>
</dbReference>
<dbReference type="Gene3D" id="1.10.287.950">
    <property type="entry name" value="Methyl-accepting chemotaxis protein"/>
    <property type="match status" value="1"/>
</dbReference>
<accession>A0A6L8K5Z1</accession>
<gene>
    <name evidence="8" type="ORF">GTP46_08375</name>
</gene>
<evidence type="ECO:0000259" key="6">
    <source>
        <dbReference type="PROSITE" id="PS50111"/>
    </source>
</evidence>
<organism evidence="8 9">
    <name type="scientific">Duganella flavida</name>
    <dbReference type="NCBI Taxonomy" id="2692175"/>
    <lineage>
        <taxon>Bacteria</taxon>
        <taxon>Pseudomonadati</taxon>
        <taxon>Pseudomonadota</taxon>
        <taxon>Betaproteobacteria</taxon>
        <taxon>Burkholderiales</taxon>
        <taxon>Oxalobacteraceae</taxon>
        <taxon>Telluria group</taxon>
        <taxon>Duganella</taxon>
    </lineage>
</organism>
<keyword evidence="9" id="KW-1185">Reference proteome</keyword>
<feature type="transmembrane region" description="Helical" evidence="5">
    <location>
        <begin position="319"/>
        <end position="340"/>
    </location>
</feature>
<dbReference type="Pfam" id="PF00672">
    <property type="entry name" value="HAMP"/>
    <property type="match status" value="1"/>
</dbReference>